<evidence type="ECO:0000313" key="4">
    <source>
        <dbReference type="EMBL" id="QGG80738.1"/>
    </source>
</evidence>
<reference evidence="4 5" key="1">
    <citation type="submission" date="2019-11" db="EMBL/GenBank/DDBJ databases">
        <authorList>
            <person name="Khan S.A."/>
            <person name="Jeon C.O."/>
            <person name="Chun B.H."/>
        </authorList>
    </citation>
    <scope>NUCLEOTIDE SEQUENCE [LARGE SCALE GENOMIC DNA]</scope>
    <source>
        <strain evidence="4 5">IMCC 1097</strain>
    </source>
</reference>
<dbReference type="OrthoDB" id="5457351at2"/>
<evidence type="ECO:0000256" key="1">
    <source>
        <dbReference type="ARBA" id="ARBA00010333"/>
    </source>
</evidence>
<dbReference type="SUPFAM" id="SSF53850">
    <property type="entry name" value="Periplasmic binding protein-like II"/>
    <property type="match status" value="1"/>
</dbReference>
<evidence type="ECO:0000313" key="5">
    <source>
        <dbReference type="Proteomes" id="UP000388235"/>
    </source>
</evidence>
<evidence type="ECO:0000259" key="3">
    <source>
        <dbReference type="Pfam" id="PF00497"/>
    </source>
</evidence>
<keyword evidence="2" id="KW-0732">Signal</keyword>
<organism evidence="4 5">
    <name type="scientific">Litorivicinus lipolyticus</name>
    <dbReference type="NCBI Taxonomy" id="418701"/>
    <lineage>
        <taxon>Bacteria</taxon>
        <taxon>Pseudomonadati</taxon>
        <taxon>Pseudomonadota</taxon>
        <taxon>Gammaproteobacteria</taxon>
        <taxon>Oceanospirillales</taxon>
        <taxon>Litorivicinaceae</taxon>
        <taxon>Litorivicinus</taxon>
    </lineage>
</organism>
<accession>A0A5Q2Q953</accession>
<dbReference type="PANTHER" id="PTHR35936">
    <property type="entry name" value="MEMBRANE-BOUND LYTIC MUREIN TRANSGLYCOSYLASE F"/>
    <property type="match status" value="1"/>
</dbReference>
<dbReference type="Pfam" id="PF00497">
    <property type="entry name" value="SBP_bac_3"/>
    <property type="match status" value="1"/>
</dbReference>
<name>A0A5Q2Q953_9GAMM</name>
<dbReference type="Gene3D" id="3.40.190.10">
    <property type="entry name" value="Periplasmic binding protein-like II"/>
    <property type="match status" value="2"/>
</dbReference>
<sequence>MAADLDVKIDAMDWAEAQNRLLAGNVDALMQINPNPERLERMAFSDPLLATDFTLFRRTERLDLIGADSLNGQRIGAERASFPAELVARIDGAIPVDIDHLRDGLRAVSVGTLDGILVDNWVGLHLIQQLGIENLTPPPPANRWRPAHHVSRC</sequence>
<dbReference type="KEGG" id="llp:GH975_09220"/>
<protein>
    <submittedName>
        <fullName evidence="4">Transporter substrate-binding domain-containing protein</fullName>
    </submittedName>
</protein>
<keyword evidence="5" id="KW-1185">Reference proteome</keyword>
<feature type="domain" description="Solute-binding protein family 3/N-terminal" evidence="3">
    <location>
        <begin position="4"/>
        <end position="59"/>
    </location>
</feature>
<dbReference type="Proteomes" id="UP000388235">
    <property type="component" value="Chromosome"/>
</dbReference>
<gene>
    <name evidence="4" type="ORF">GH975_09220</name>
</gene>
<evidence type="ECO:0000256" key="2">
    <source>
        <dbReference type="ARBA" id="ARBA00022729"/>
    </source>
</evidence>
<dbReference type="RefSeq" id="WP_153714242.1">
    <property type="nucleotide sequence ID" value="NZ_CP045871.1"/>
</dbReference>
<dbReference type="AlphaFoldDB" id="A0A5Q2Q953"/>
<proteinExistence type="inferred from homology"/>
<dbReference type="InterPro" id="IPR001638">
    <property type="entry name" value="Solute-binding_3/MltF_N"/>
</dbReference>
<dbReference type="PANTHER" id="PTHR35936:SF25">
    <property type="entry name" value="ABC TRANSPORTER SUBSTRATE-BINDING PROTEIN"/>
    <property type="match status" value="1"/>
</dbReference>
<dbReference type="EMBL" id="CP045871">
    <property type="protein sequence ID" value="QGG80738.1"/>
    <property type="molecule type" value="Genomic_DNA"/>
</dbReference>
<comment type="similarity">
    <text evidence="1">Belongs to the bacterial solute-binding protein 3 family.</text>
</comment>